<comment type="caution">
    <text evidence="4">The sequence shown here is derived from an EMBL/GenBank/DDBJ whole genome shotgun (WGS) entry which is preliminary data.</text>
</comment>
<dbReference type="SMART" id="SM01411">
    <property type="entry name" value="Ephrin_rec_like"/>
    <property type="match status" value="2"/>
</dbReference>
<evidence type="ECO:0000313" key="5">
    <source>
        <dbReference type="EMBL" id="CAL1152859.1"/>
    </source>
</evidence>
<keyword evidence="1" id="KW-0812">Transmembrane</keyword>
<dbReference type="SUPFAM" id="SSF53850">
    <property type="entry name" value="Periplasmic binding protein-like II"/>
    <property type="match status" value="1"/>
</dbReference>
<feature type="transmembrane region" description="Helical" evidence="1">
    <location>
        <begin position="501"/>
        <end position="521"/>
    </location>
</feature>
<evidence type="ECO:0000313" key="4">
    <source>
        <dbReference type="EMBL" id="CAI3999484.1"/>
    </source>
</evidence>
<keyword evidence="6" id="KW-0808">Transferase</keyword>
<sequence length="840" mass="91997">MGYQGISGQYISHEVIETAYAQEGLTLVFYRSHNASWTNPSRYFDNISAFNTENIKFCNETRLMNSKAMEQYARVTGDWDGIDNSSGTVVGKCFQGHYWFAPVCRANPMTCYPVITAGPGYAYEHFMQRAAVFNMPVVMVVAKLWSDYIALPTQVKSSFYWWEPDPTFLSLDAHKMIYPDFDSSAHRAGILTTDYEAVSIDKYASADLKALAPEVYEVLSQFNMDLKTVNKLTGDQADTGDAPEVVACRWLQANKDHWESWLPDKTKCFPQFGLYDELTGQFVQDRSDPTSLTCRVCASGFYSSHLKDDAGVTYVCKPCAPGSAQPSGAALKCEPCPTGEYQDKNGSTSCKRCGQGKYQDAKGQTQCKECPAATTTLGLGSASVFECGCEPGRINIANETDLPKCTPCGEGLSCPFSSSLETLKLGTAPLGEQYQPALRRGFYCTMDSPLVVFKCVEDSFCPGGVPEVCSGGRVGMICAECPTGMTWTGSECTACDPSTSSLWWCCVLLFFCALIGGYYIMNPKIDAIATARQTWGVSVGLAIMWLQTVAIIAMMTVEWPSSVSGSLSVMHLFILDVDSLSFSCIASDQASARYIAKVLVFPTAMAWMCALFFISKCLPKSLQWRPATTANTIGHYMQASFAIMSTVALQSMTCYVHPNGSYSLVKYSSITCGEGEQATMMAAGVSLLIVCVVGFLAIATYATVALPSWSSDRMFHHRVQSFNFLTFRFRLDKWWFGIPLLLRGPLMSLVVTCATNFPAAQVCLNSLILTIYIVIQAMARPWKVPLLNWVDMCISVLLIQITMLSGIAVSSEAFSDVFNGIVMGTFLGIIGLMLLAVGFA</sequence>
<evidence type="ECO:0000313" key="6">
    <source>
        <dbReference type="EMBL" id="CAL4786796.1"/>
    </source>
</evidence>
<feature type="transmembrane region" description="Helical" evidence="1">
    <location>
        <begin position="821"/>
        <end position="839"/>
    </location>
</feature>
<feature type="transmembrane region" description="Helical" evidence="1">
    <location>
        <begin position="786"/>
        <end position="809"/>
    </location>
</feature>
<dbReference type="InterPro" id="IPR009030">
    <property type="entry name" value="Growth_fac_rcpt_cys_sf"/>
</dbReference>
<dbReference type="InterPro" id="IPR011641">
    <property type="entry name" value="Tyr-kin_ephrin_A/B_rcpt-like"/>
</dbReference>
<reference evidence="4" key="1">
    <citation type="submission" date="2022-10" db="EMBL/GenBank/DDBJ databases">
        <authorList>
            <person name="Chen Y."/>
            <person name="Dougan E. K."/>
            <person name="Chan C."/>
            <person name="Rhodes N."/>
            <person name="Thang M."/>
        </authorList>
    </citation>
    <scope>NUCLEOTIDE SEQUENCE</scope>
</reference>
<feature type="transmembrane region" description="Helical" evidence="1">
    <location>
        <begin position="749"/>
        <end position="774"/>
    </location>
</feature>
<dbReference type="GO" id="GO:0043190">
    <property type="term" value="C:ATP-binding cassette (ABC) transporter complex"/>
    <property type="evidence" value="ECO:0007669"/>
    <property type="project" value="InterPro"/>
</dbReference>
<keyword evidence="1" id="KW-0472">Membrane</keyword>
<keyword evidence="6" id="KW-0418">Kinase</keyword>
<dbReference type="EMBL" id="CAMXCT020002639">
    <property type="protein sequence ID" value="CAL1152859.1"/>
    <property type="molecule type" value="Genomic_DNA"/>
</dbReference>
<evidence type="ECO:0000313" key="7">
    <source>
        <dbReference type="Proteomes" id="UP001152797"/>
    </source>
</evidence>
<feature type="transmembrane region" description="Helical" evidence="1">
    <location>
        <begin position="533"/>
        <end position="557"/>
    </location>
</feature>
<dbReference type="Gene3D" id="3.40.190.10">
    <property type="entry name" value="Periplasmic binding protein-like II"/>
    <property type="match status" value="1"/>
</dbReference>
<organism evidence="4">
    <name type="scientific">Cladocopium goreaui</name>
    <dbReference type="NCBI Taxonomy" id="2562237"/>
    <lineage>
        <taxon>Eukaryota</taxon>
        <taxon>Sar</taxon>
        <taxon>Alveolata</taxon>
        <taxon>Dinophyceae</taxon>
        <taxon>Suessiales</taxon>
        <taxon>Symbiodiniaceae</taxon>
        <taxon>Cladocopium</taxon>
    </lineage>
</organism>
<protein>
    <submittedName>
        <fullName evidence="6">Tyrosine-protein kinase ephrin type A/B receptor-like domain-containing protein</fullName>
    </submittedName>
</protein>
<reference evidence="5" key="2">
    <citation type="submission" date="2024-04" db="EMBL/GenBank/DDBJ databases">
        <authorList>
            <person name="Chen Y."/>
            <person name="Shah S."/>
            <person name="Dougan E. K."/>
            <person name="Thang M."/>
            <person name="Chan C."/>
        </authorList>
    </citation>
    <scope>NUCLEOTIDE SEQUENCE [LARGE SCALE GENOMIC DNA]</scope>
</reference>
<name>A0A9P1G3D1_9DINO</name>
<dbReference type="PANTHER" id="PTHR46967:SF2">
    <property type="entry name" value="SUSHI, VON WILLEBRAND FACTOR TYPE A, EGF AND PENTRAXIN DOMAIN-CONTAINING PROTEIN 1-LIKE"/>
    <property type="match status" value="1"/>
</dbReference>
<dbReference type="GO" id="GO:0016301">
    <property type="term" value="F:kinase activity"/>
    <property type="evidence" value="ECO:0007669"/>
    <property type="project" value="UniProtKB-KW"/>
</dbReference>
<dbReference type="Pfam" id="PF07699">
    <property type="entry name" value="Ephrin_rec_like"/>
    <property type="match status" value="1"/>
</dbReference>
<keyword evidence="7" id="KW-1185">Reference proteome</keyword>
<dbReference type="OrthoDB" id="439388at2759"/>
<accession>A0A9P1G3D1</accession>
<proteinExistence type="predicted"/>
<dbReference type="InterPro" id="IPR007210">
    <property type="entry name" value="ABC_Gly_betaine_transp_sub-bd"/>
</dbReference>
<dbReference type="Gene3D" id="2.10.50.10">
    <property type="entry name" value="Tumor Necrosis Factor Receptor, subunit A, domain 2"/>
    <property type="match status" value="2"/>
</dbReference>
<dbReference type="EMBL" id="CAMXCT030002639">
    <property type="protein sequence ID" value="CAL4786796.1"/>
    <property type="molecule type" value="Genomic_DNA"/>
</dbReference>
<dbReference type="Proteomes" id="UP001152797">
    <property type="component" value="Unassembled WGS sequence"/>
</dbReference>
<evidence type="ECO:0000256" key="1">
    <source>
        <dbReference type="SAM" id="Phobius"/>
    </source>
</evidence>
<dbReference type="AlphaFoldDB" id="A0A9P1G3D1"/>
<feature type="non-terminal residue" evidence="4">
    <location>
        <position position="840"/>
    </location>
</feature>
<feature type="transmembrane region" description="Helical" evidence="1">
    <location>
        <begin position="594"/>
        <end position="615"/>
    </location>
</feature>
<feature type="domain" description="ABC-type glycine betaine transport system substrate-binding" evidence="2">
    <location>
        <begin position="159"/>
        <end position="252"/>
    </location>
</feature>
<keyword evidence="6" id="KW-0675">Receptor</keyword>
<dbReference type="GO" id="GO:0022857">
    <property type="term" value="F:transmembrane transporter activity"/>
    <property type="evidence" value="ECO:0007669"/>
    <property type="project" value="InterPro"/>
</dbReference>
<evidence type="ECO:0000259" key="2">
    <source>
        <dbReference type="Pfam" id="PF04069"/>
    </source>
</evidence>
<evidence type="ECO:0000259" key="3">
    <source>
        <dbReference type="Pfam" id="PF07699"/>
    </source>
</evidence>
<gene>
    <name evidence="4" type="ORF">C1SCF055_LOCUS25677</name>
</gene>
<dbReference type="Pfam" id="PF04069">
    <property type="entry name" value="OpuAC"/>
    <property type="match status" value="1"/>
</dbReference>
<dbReference type="PANTHER" id="PTHR46967">
    <property type="entry name" value="INSULIN-LIKE GROWTH FACTOR BINDING PROTEIN,N-TERMINAL"/>
    <property type="match status" value="1"/>
</dbReference>
<dbReference type="EMBL" id="CAMXCT010002639">
    <property type="protein sequence ID" value="CAI3999484.1"/>
    <property type="molecule type" value="Genomic_DNA"/>
</dbReference>
<feature type="transmembrane region" description="Helical" evidence="1">
    <location>
        <begin position="678"/>
        <end position="704"/>
    </location>
</feature>
<feature type="domain" description="Tyrosine-protein kinase ephrin type A/B receptor-like" evidence="3">
    <location>
        <begin position="339"/>
        <end position="387"/>
    </location>
</feature>
<dbReference type="SUPFAM" id="SSF57184">
    <property type="entry name" value="Growth factor receptor domain"/>
    <property type="match status" value="1"/>
</dbReference>
<keyword evidence="1" id="KW-1133">Transmembrane helix</keyword>